<organism evidence="1 2">
    <name type="scientific">Tanacetum coccineum</name>
    <dbReference type="NCBI Taxonomy" id="301880"/>
    <lineage>
        <taxon>Eukaryota</taxon>
        <taxon>Viridiplantae</taxon>
        <taxon>Streptophyta</taxon>
        <taxon>Embryophyta</taxon>
        <taxon>Tracheophyta</taxon>
        <taxon>Spermatophyta</taxon>
        <taxon>Magnoliopsida</taxon>
        <taxon>eudicotyledons</taxon>
        <taxon>Gunneridae</taxon>
        <taxon>Pentapetalae</taxon>
        <taxon>asterids</taxon>
        <taxon>campanulids</taxon>
        <taxon>Asterales</taxon>
        <taxon>Asteraceae</taxon>
        <taxon>Asteroideae</taxon>
        <taxon>Anthemideae</taxon>
        <taxon>Anthemidinae</taxon>
        <taxon>Tanacetum</taxon>
    </lineage>
</organism>
<sequence length="73" mass="8118">MAKMCTSGNPWILMRDFNVTLNVSEHTVGKSTMDGDMEEFIECVNKIEVEDVCSTGHAHAVFHPFLVSAMQSL</sequence>
<name>A0ABQ5CDL2_9ASTR</name>
<dbReference type="Proteomes" id="UP001151760">
    <property type="component" value="Unassembled WGS sequence"/>
</dbReference>
<proteinExistence type="predicted"/>
<protein>
    <submittedName>
        <fullName evidence="1">Uncharacterized protein</fullName>
    </submittedName>
</protein>
<reference evidence="1" key="2">
    <citation type="submission" date="2022-01" db="EMBL/GenBank/DDBJ databases">
        <authorList>
            <person name="Yamashiro T."/>
            <person name="Shiraishi A."/>
            <person name="Satake H."/>
            <person name="Nakayama K."/>
        </authorList>
    </citation>
    <scope>NUCLEOTIDE SEQUENCE</scope>
</reference>
<evidence type="ECO:0000313" key="1">
    <source>
        <dbReference type="EMBL" id="GJT23294.1"/>
    </source>
</evidence>
<comment type="caution">
    <text evidence="1">The sequence shown here is derived from an EMBL/GenBank/DDBJ whole genome shotgun (WGS) entry which is preliminary data.</text>
</comment>
<evidence type="ECO:0000313" key="2">
    <source>
        <dbReference type="Proteomes" id="UP001151760"/>
    </source>
</evidence>
<accession>A0ABQ5CDL2</accession>
<reference evidence="1" key="1">
    <citation type="journal article" date="2022" name="Int. J. Mol. Sci.">
        <title>Draft Genome of Tanacetum Coccineum: Genomic Comparison of Closely Related Tanacetum-Family Plants.</title>
        <authorList>
            <person name="Yamashiro T."/>
            <person name="Shiraishi A."/>
            <person name="Nakayama K."/>
            <person name="Satake H."/>
        </authorList>
    </citation>
    <scope>NUCLEOTIDE SEQUENCE</scope>
</reference>
<dbReference type="EMBL" id="BQNB010014043">
    <property type="protein sequence ID" value="GJT23294.1"/>
    <property type="molecule type" value="Genomic_DNA"/>
</dbReference>
<gene>
    <name evidence="1" type="ORF">Tco_0893231</name>
</gene>
<keyword evidence="2" id="KW-1185">Reference proteome</keyword>